<protein>
    <submittedName>
        <fullName evidence="2">Uncharacterized protein</fullName>
    </submittedName>
</protein>
<feature type="transmembrane region" description="Helical" evidence="1">
    <location>
        <begin position="27"/>
        <end position="44"/>
    </location>
</feature>
<feature type="transmembrane region" description="Helical" evidence="1">
    <location>
        <begin position="144"/>
        <end position="163"/>
    </location>
</feature>
<gene>
    <name evidence="2" type="ORF">A3B86_01105</name>
</gene>
<keyword evidence="1" id="KW-1133">Transmembrane helix</keyword>
<evidence type="ECO:0000256" key="1">
    <source>
        <dbReference type="SAM" id="Phobius"/>
    </source>
</evidence>
<accession>A0A1F8F515</accession>
<dbReference type="Proteomes" id="UP000176834">
    <property type="component" value="Unassembled WGS sequence"/>
</dbReference>
<evidence type="ECO:0000313" key="3">
    <source>
        <dbReference type="Proteomes" id="UP000176834"/>
    </source>
</evidence>
<evidence type="ECO:0000313" key="2">
    <source>
        <dbReference type="EMBL" id="OGN07336.1"/>
    </source>
</evidence>
<keyword evidence="1" id="KW-0472">Membrane</keyword>
<keyword evidence="1" id="KW-0812">Transmembrane</keyword>
<name>A0A1F8F515_9BACT</name>
<reference evidence="2 3" key="1">
    <citation type="journal article" date="2016" name="Nat. Commun.">
        <title>Thousands of microbial genomes shed light on interconnected biogeochemical processes in an aquifer system.</title>
        <authorList>
            <person name="Anantharaman K."/>
            <person name="Brown C.T."/>
            <person name="Hug L.A."/>
            <person name="Sharon I."/>
            <person name="Castelle C.J."/>
            <person name="Probst A.J."/>
            <person name="Thomas B.C."/>
            <person name="Singh A."/>
            <person name="Wilkins M.J."/>
            <person name="Karaoz U."/>
            <person name="Brodie E.L."/>
            <person name="Williams K.H."/>
            <person name="Hubbard S.S."/>
            <person name="Banfield J.F."/>
        </authorList>
    </citation>
    <scope>NUCLEOTIDE SEQUENCE [LARGE SCALE GENOMIC DNA]</scope>
</reference>
<proteinExistence type="predicted"/>
<organism evidence="2 3">
    <name type="scientific">Candidatus Yanofskybacteria bacterium RIFCSPHIGHO2_02_FULL_38_22b</name>
    <dbReference type="NCBI Taxonomy" id="1802673"/>
    <lineage>
        <taxon>Bacteria</taxon>
        <taxon>Candidatus Yanofskyibacteriota</taxon>
    </lineage>
</organism>
<comment type="caution">
    <text evidence="2">The sequence shown here is derived from an EMBL/GenBank/DDBJ whole genome shotgun (WGS) entry which is preliminary data.</text>
</comment>
<dbReference type="AlphaFoldDB" id="A0A1F8F515"/>
<feature type="transmembrane region" description="Helical" evidence="1">
    <location>
        <begin position="51"/>
        <end position="82"/>
    </location>
</feature>
<dbReference type="EMBL" id="MGJN01000007">
    <property type="protein sequence ID" value="OGN07336.1"/>
    <property type="molecule type" value="Genomic_DNA"/>
</dbReference>
<feature type="transmembrane region" description="Helical" evidence="1">
    <location>
        <begin position="102"/>
        <end position="123"/>
    </location>
</feature>
<sequence length="166" mass="18985">MIVTFLFFLFLLLENLLLPALVGPRSFLIVPLFVFAIVVYGNNTKLRLIQAIVFLIITEMFSASGFGDMILPFLIVIALYWWTNSFLDIKLTLRESGVLASFLGGAFFLSLLAFLFSYAFLFLQLSYSFLEAWQMVIILIKTSVYQIGGWALAFVIIFKYVVFQKK</sequence>